<dbReference type="PROSITE" id="PS51831">
    <property type="entry name" value="HD"/>
    <property type="match status" value="1"/>
</dbReference>
<reference evidence="2 3" key="1">
    <citation type="submission" date="2021-06" db="EMBL/GenBank/DDBJ databases">
        <title>Faecalicatena sp. nov. isolated from porcine feces.</title>
        <authorList>
            <person name="Oh B.S."/>
            <person name="Lee J.H."/>
        </authorList>
    </citation>
    <scope>NUCLEOTIDE SEQUENCE [LARGE SCALE GENOMIC DNA]</scope>
    <source>
        <strain evidence="2 3">AGMB00832</strain>
    </source>
</reference>
<gene>
    <name evidence="2" type="ORF">HGO97_009200</name>
</gene>
<comment type="caution">
    <text evidence="2">The sequence shown here is derived from an EMBL/GenBank/DDBJ whole genome shotgun (WGS) entry which is preliminary data.</text>
</comment>
<evidence type="ECO:0000313" key="2">
    <source>
        <dbReference type="EMBL" id="MBU3875990.1"/>
    </source>
</evidence>
<evidence type="ECO:0000313" key="3">
    <source>
        <dbReference type="Proteomes" id="UP000723714"/>
    </source>
</evidence>
<dbReference type="InterPro" id="IPR006674">
    <property type="entry name" value="HD_domain"/>
</dbReference>
<evidence type="ECO:0000259" key="1">
    <source>
        <dbReference type="PROSITE" id="PS51831"/>
    </source>
</evidence>
<organism evidence="2 3">
    <name type="scientific">Faecalicatena faecalis</name>
    <dbReference type="NCBI Taxonomy" id="2726362"/>
    <lineage>
        <taxon>Bacteria</taxon>
        <taxon>Bacillati</taxon>
        <taxon>Bacillota</taxon>
        <taxon>Clostridia</taxon>
        <taxon>Lachnospirales</taxon>
        <taxon>Lachnospiraceae</taxon>
        <taxon>Faecalicatena</taxon>
    </lineage>
</organism>
<protein>
    <submittedName>
        <fullName evidence="2">HD domain-containing protein</fullName>
    </submittedName>
</protein>
<keyword evidence="3" id="KW-1185">Reference proteome</keyword>
<proteinExistence type="predicted"/>
<dbReference type="Pfam" id="PF01966">
    <property type="entry name" value="HD"/>
    <property type="match status" value="1"/>
</dbReference>
<dbReference type="RefSeq" id="WP_216241015.1">
    <property type="nucleotide sequence ID" value="NZ_JABACJ020000007.1"/>
</dbReference>
<dbReference type="SMART" id="SM00471">
    <property type="entry name" value="HDc"/>
    <property type="match status" value="1"/>
</dbReference>
<dbReference type="Proteomes" id="UP000723714">
    <property type="component" value="Unassembled WGS sequence"/>
</dbReference>
<name>A0ABS6D317_9FIRM</name>
<dbReference type="EMBL" id="JABACJ020000007">
    <property type="protein sequence ID" value="MBU3875990.1"/>
    <property type="molecule type" value="Genomic_DNA"/>
</dbReference>
<dbReference type="InterPro" id="IPR003607">
    <property type="entry name" value="HD/PDEase_dom"/>
</dbReference>
<sequence>MEAVEKIRKHPLYIACYQRVEEAESERIFCRHQITHLLDTARIAYIRNLEDHLNIDKAIIYAAAFLHDLGKYRQYADGTPHEEAGAEIAAEILNDIDDFTEKEKQEIIQAVQEHRRIKEGMSVLGRLLCESDKLSRACYACPAEAQCNWSEDKKNMHVKL</sequence>
<accession>A0ABS6D317</accession>
<feature type="domain" description="HD" evidence="1">
    <location>
        <begin position="33"/>
        <end position="137"/>
    </location>
</feature>